<dbReference type="RefSeq" id="WP_111593555.1">
    <property type="nucleotide sequence ID" value="NZ_QLMA01000006.1"/>
</dbReference>
<dbReference type="Gene3D" id="2.60.120.260">
    <property type="entry name" value="Galactose-binding domain-like"/>
    <property type="match status" value="1"/>
</dbReference>
<evidence type="ECO:0000256" key="1">
    <source>
        <dbReference type="ARBA" id="ARBA00000681"/>
    </source>
</evidence>
<evidence type="ECO:0000256" key="7">
    <source>
        <dbReference type="ARBA" id="ARBA00023277"/>
    </source>
</evidence>
<dbReference type="AlphaFoldDB" id="A0A327VW72"/>
<evidence type="ECO:0000256" key="6">
    <source>
        <dbReference type="ARBA" id="ARBA00022801"/>
    </source>
</evidence>
<evidence type="ECO:0000256" key="11">
    <source>
        <dbReference type="SAM" id="SignalP"/>
    </source>
</evidence>
<organism evidence="13 14">
    <name type="scientific">Chitinophaga dinghuensis</name>
    <dbReference type="NCBI Taxonomy" id="1539050"/>
    <lineage>
        <taxon>Bacteria</taxon>
        <taxon>Pseudomonadati</taxon>
        <taxon>Bacteroidota</taxon>
        <taxon>Chitinophagia</taxon>
        <taxon>Chitinophagales</taxon>
        <taxon>Chitinophagaceae</taxon>
        <taxon>Chitinophaga</taxon>
    </lineage>
</organism>
<evidence type="ECO:0000256" key="10">
    <source>
        <dbReference type="RuleBase" id="RU361174"/>
    </source>
</evidence>
<keyword evidence="9 10" id="KW-0624">Polysaccharide degradation</keyword>
<keyword evidence="3 13" id="KW-0858">Xylan degradation</keyword>
<dbReference type="PANTHER" id="PTHR31490:SF88">
    <property type="entry name" value="BETA-XYLANASE"/>
    <property type="match status" value="1"/>
</dbReference>
<evidence type="ECO:0000313" key="14">
    <source>
        <dbReference type="Proteomes" id="UP000249819"/>
    </source>
</evidence>
<dbReference type="InterPro" id="IPR001000">
    <property type="entry name" value="GH10_dom"/>
</dbReference>
<dbReference type="SUPFAM" id="SSF49785">
    <property type="entry name" value="Galactose-binding domain-like"/>
    <property type="match status" value="1"/>
</dbReference>
<dbReference type="PROSITE" id="PS51760">
    <property type="entry name" value="GH10_2"/>
    <property type="match status" value="1"/>
</dbReference>
<dbReference type="PROSITE" id="PS51257">
    <property type="entry name" value="PROKAR_LIPOPROTEIN"/>
    <property type="match status" value="1"/>
</dbReference>
<dbReference type="PRINTS" id="PR00134">
    <property type="entry name" value="GLHYDRLASE10"/>
</dbReference>
<dbReference type="InterPro" id="IPR003305">
    <property type="entry name" value="CenC_carb-bd"/>
</dbReference>
<sequence>MPGISRIFSLLLLAAAGSLMACSKHPEIGIMSTGNFADTSGVLKTAADFPIGVAVNNGPLQEAPFLAITQRDFSSVTFGYEMKHGAVVQNDGSLNFNTVDAMLAKLGNITVFGHTLCWHSNQNATYLKNYAGIIVPAATELATNPGFESGLNNWSIFNTNGATITATNVATEVHSGSGAMKVVNPTANPGNQWKVQVSSAAFATTPGKSYVISYWVKAANAGGSIRLSSGPTAAQYQGDQTIGTTWQQVSWNITASLASTTFLFDMGQAANTYYIDDVSVKEAVVAPGQDQIGAKLDAALNDFITKMVTRYKDRVHAWDVYNEPFSDNPVALRSNVNTDISPTDVLVWSNYMGRDAAYKAFKYAAAADPSADLYINDYNLESNQAKLDSLLAFVKELKARGCKVDGIGTQMHISRTTNLGGIDIMMRKLAASGLKIRISELDVKTVAGSAAGQPTAQLLAYQAVAFKYAVASYVKYIPKAQQAGITIWGINDRNSWLYKNGTEFPLLYDNDYHKKPAYGAVIQALQGK</sequence>
<keyword evidence="4 11" id="KW-0732">Signal</keyword>
<name>A0A327VW72_9BACT</name>
<dbReference type="SMART" id="SM00633">
    <property type="entry name" value="Glyco_10"/>
    <property type="match status" value="1"/>
</dbReference>
<dbReference type="Proteomes" id="UP000249819">
    <property type="component" value="Unassembled WGS sequence"/>
</dbReference>
<comment type="caution">
    <text evidence="13">The sequence shown here is derived from an EMBL/GenBank/DDBJ whole genome shotgun (WGS) entry which is preliminary data.</text>
</comment>
<dbReference type="GO" id="GO:0045493">
    <property type="term" value="P:xylan catabolic process"/>
    <property type="evidence" value="ECO:0007669"/>
    <property type="project" value="UniProtKB-KW"/>
</dbReference>
<feature type="chain" id="PRO_5016433664" description="Beta-xylanase" evidence="11">
    <location>
        <begin position="22"/>
        <end position="528"/>
    </location>
</feature>
<evidence type="ECO:0000256" key="2">
    <source>
        <dbReference type="ARBA" id="ARBA00007495"/>
    </source>
</evidence>
<evidence type="ECO:0000256" key="8">
    <source>
        <dbReference type="ARBA" id="ARBA00023295"/>
    </source>
</evidence>
<evidence type="ECO:0000256" key="5">
    <source>
        <dbReference type="ARBA" id="ARBA00022737"/>
    </source>
</evidence>
<evidence type="ECO:0000313" key="13">
    <source>
        <dbReference type="EMBL" id="RAJ79084.1"/>
    </source>
</evidence>
<keyword evidence="8 10" id="KW-0326">Glycosidase</keyword>
<proteinExistence type="inferred from homology"/>
<dbReference type="Pfam" id="PF00331">
    <property type="entry name" value="Glyco_hydro_10"/>
    <property type="match status" value="2"/>
</dbReference>
<accession>A0A327VW72</accession>
<dbReference type="GO" id="GO:0031176">
    <property type="term" value="F:endo-1,4-beta-xylanase activity"/>
    <property type="evidence" value="ECO:0007669"/>
    <property type="project" value="UniProtKB-EC"/>
</dbReference>
<dbReference type="Gene3D" id="3.20.20.80">
    <property type="entry name" value="Glycosidases"/>
    <property type="match status" value="1"/>
</dbReference>
<evidence type="ECO:0000256" key="9">
    <source>
        <dbReference type="ARBA" id="ARBA00023326"/>
    </source>
</evidence>
<dbReference type="InterPro" id="IPR008979">
    <property type="entry name" value="Galactose-bd-like_sf"/>
</dbReference>
<dbReference type="EMBL" id="QLMA01000006">
    <property type="protein sequence ID" value="RAJ79084.1"/>
    <property type="molecule type" value="Genomic_DNA"/>
</dbReference>
<evidence type="ECO:0000256" key="4">
    <source>
        <dbReference type="ARBA" id="ARBA00022729"/>
    </source>
</evidence>
<dbReference type="EC" id="3.2.1.8" evidence="10"/>
<reference evidence="13 14" key="1">
    <citation type="submission" date="2018-06" db="EMBL/GenBank/DDBJ databases">
        <title>Genomic Encyclopedia of Archaeal and Bacterial Type Strains, Phase II (KMG-II): from individual species to whole genera.</title>
        <authorList>
            <person name="Goeker M."/>
        </authorList>
    </citation>
    <scope>NUCLEOTIDE SEQUENCE [LARGE SCALE GENOMIC DNA]</scope>
    <source>
        <strain evidence="13 14">DSM 29821</strain>
    </source>
</reference>
<dbReference type="InterPro" id="IPR017853">
    <property type="entry name" value="GH"/>
</dbReference>
<comment type="catalytic activity">
    <reaction evidence="1 10">
        <text>Endohydrolysis of (1-&gt;4)-beta-D-xylosidic linkages in xylans.</text>
        <dbReference type="EC" id="3.2.1.8"/>
    </reaction>
</comment>
<evidence type="ECO:0000259" key="12">
    <source>
        <dbReference type="PROSITE" id="PS51760"/>
    </source>
</evidence>
<evidence type="ECO:0000256" key="3">
    <source>
        <dbReference type="ARBA" id="ARBA00022651"/>
    </source>
</evidence>
<dbReference type="Pfam" id="PF02018">
    <property type="entry name" value="CBM_4_9"/>
    <property type="match status" value="1"/>
</dbReference>
<dbReference type="SUPFAM" id="SSF51445">
    <property type="entry name" value="(Trans)glycosidases"/>
    <property type="match status" value="1"/>
</dbReference>
<dbReference type="InterPro" id="IPR044846">
    <property type="entry name" value="GH10"/>
</dbReference>
<dbReference type="PANTHER" id="PTHR31490">
    <property type="entry name" value="GLYCOSYL HYDROLASE"/>
    <property type="match status" value="1"/>
</dbReference>
<gene>
    <name evidence="13" type="ORF">CLV59_106144</name>
</gene>
<keyword evidence="6 10" id="KW-0378">Hydrolase</keyword>
<feature type="domain" description="GH10" evidence="12">
    <location>
        <begin position="37"/>
        <end position="524"/>
    </location>
</feature>
<keyword evidence="14" id="KW-1185">Reference proteome</keyword>
<protein>
    <recommendedName>
        <fullName evidence="10">Beta-xylanase</fullName>
        <ecNumber evidence="10">3.2.1.8</ecNumber>
    </recommendedName>
</protein>
<keyword evidence="7 10" id="KW-0119">Carbohydrate metabolism</keyword>
<keyword evidence="5" id="KW-0677">Repeat</keyword>
<feature type="signal peptide" evidence="11">
    <location>
        <begin position="1"/>
        <end position="21"/>
    </location>
</feature>
<comment type="similarity">
    <text evidence="2 10">Belongs to the glycosyl hydrolase 10 (cellulase F) family.</text>
</comment>
<dbReference type="OrthoDB" id="1032269at2"/>